<dbReference type="InterPro" id="IPR050571">
    <property type="entry name" value="Class-IV_PLP-Dep_Aminotrnsfr"/>
</dbReference>
<comment type="catalytic activity">
    <reaction evidence="15">
        <text>4-amino-4-deoxychorismate = 4-aminobenzoate + pyruvate + H(+)</text>
        <dbReference type="Rhea" id="RHEA:16201"/>
        <dbReference type="ChEBI" id="CHEBI:15361"/>
        <dbReference type="ChEBI" id="CHEBI:15378"/>
        <dbReference type="ChEBI" id="CHEBI:17836"/>
        <dbReference type="ChEBI" id="CHEBI:58406"/>
        <dbReference type="EC" id="4.1.3.38"/>
    </reaction>
</comment>
<dbReference type="InterPro" id="IPR043132">
    <property type="entry name" value="BCAT-like_C"/>
</dbReference>
<dbReference type="PROSITE" id="PS00770">
    <property type="entry name" value="AA_TRANSFER_CLASS_4"/>
    <property type="match status" value="1"/>
</dbReference>
<evidence type="ECO:0000256" key="11">
    <source>
        <dbReference type="ARBA" id="ARBA00035676"/>
    </source>
</evidence>
<comment type="caution">
    <text evidence="21">The sequence shown here is derived from an EMBL/GenBank/DDBJ whole genome shotgun (WGS) entry which is preliminary data.</text>
</comment>
<gene>
    <name evidence="21" type="ORF">E4656_07465</name>
</gene>
<evidence type="ECO:0000256" key="9">
    <source>
        <dbReference type="ARBA" id="ARBA00022909"/>
    </source>
</evidence>
<comment type="pathway">
    <text evidence="3">Amino-acid biosynthesis; L-isoleucine biosynthesis; L-isoleucine from 2-oxobutanoate: step 4/4.</text>
</comment>
<evidence type="ECO:0000256" key="19">
    <source>
        <dbReference type="RuleBase" id="RU004106"/>
    </source>
</evidence>
<reference evidence="21 22" key="1">
    <citation type="submission" date="2019-04" db="EMBL/GenBank/DDBJ databases">
        <title>Natronospirillum operosus gen. nov., sp. nov., a haloalkaliphilic satellite isolated from decaying biomass of laboratory culture of cyanobacterium Geitlerinema sp. and proposal of Natronospirillaceae fam. nov. and Saccharospirillaceae fam. nov.</title>
        <authorList>
            <person name="Kevbrin V."/>
            <person name="Boltyanskaya Y."/>
            <person name="Koziaeva V."/>
            <person name="Grouzdev D.S."/>
            <person name="Park M."/>
            <person name="Cho J."/>
        </authorList>
    </citation>
    <scope>NUCLEOTIDE SEQUENCE [LARGE SCALE GENOMIC DNA]</scope>
    <source>
        <strain evidence="21 22">G-116</strain>
    </source>
</reference>
<dbReference type="Gene3D" id="3.30.470.10">
    <property type="match status" value="1"/>
</dbReference>
<dbReference type="EC" id="2.6.1.42" evidence="7"/>
<keyword evidence="21" id="KW-0808">Transferase</keyword>
<dbReference type="Pfam" id="PF01063">
    <property type="entry name" value="Aminotran_4"/>
    <property type="match status" value="1"/>
</dbReference>
<name>A0A4Z0W9Z1_9GAMM</name>
<evidence type="ECO:0000256" key="8">
    <source>
        <dbReference type="ARBA" id="ARBA00022898"/>
    </source>
</evidence>
<comment type="function">
    <text evidence="2">Acts on leucine, isoleucine and valine.</text>
</comment>
<keyword evidence="21" id="KW-0032">Aminotransferase</keyword>
<dbReference type="GO" id="GO:0052656">
    <property type="term" value="F:L-isoleucine-2-oxoglutarate transaminase activity"/>
    <property type="evidence" value="ECO:0007669"/>
    <property type="project" value="RHEA"/>
</dbReference>
<proteinExistence type="inferred from homology"/>
<dbReference type="GO" id="GO:0005829">
    <property type="term" value="C:cytosol"/>
    <property type="evidence" value="ECO:0007669"/>
    <property type="project" value="TreeGrafter"/>
</dbReference>
<dbReference type="GO" id="GO:0008696">
    <property type="term" value="F:4-amino-4-deoxychorismate lyase activity"/>
    <property type="evidence" value="ECO:0007669"/>
    <property type="project" value="UniProtKB-EC"/>
</dbReference>
<dbReference type="PANTHER" id="PTHR42743">
    <property type="entry name" value="AMINO-ACID AMINOTRANSFERASE"/>
    <property type="match status" value="1"/>
</dbReference>
<evidence type="ECO:0000313" key="21">
    <source>
        <dbReference type="EMBL" id="TGG94009.1"/>
    </source>
</evidence>
<sequence>MSRTVYVNGDWVPEEAATISVFDRGFLMADGVYEVVTVLEGKLVDFAGHCRRLHRSLSELDIASPHTEEEWLQLQRDLVHRNRLREGLVYLQVTRGAEDRDFAWSEGLTPGVVMFTQARSLVDNPLVERGLDIITIDDLRWQRRDIKTVQLLYSSMGKMMAKRAGAHDAWMVEDGLVTEGTSNNAYIIAGRRLITRQAGHAILQGITRTAVLALAAETGLELEERPFTVAEAQAADEAFVTSATTFVMPVVTVDGVKIGDGQPGPMARKLREHYLQQARDAAI</sequence>
<comment type="pathway">
    <text evidence="5">Amino-acid biosynthesis; L-leucine biosynthesis; L-leucine from 3-methyl-2-oxobutanoate: step 4/4.</text>
</comment>
<dbReference type="Proteomes" id="UP000297475">
    <property type="component" value="Unassembled WGS sequence"/>
</dbReference>
<dbReference type="InterPro" id="IPR043131">
    <property type="entry name" value="BCAT-like_N"/>
</dbReference>
<dbReference type="OrthoDB" id="9805628at2"/>
<dbReference type="EC" id="4.1.3.38" evidence="11"/>
<dbReference type="GO" id="GO:0052654">
    <property type="term" value="F:L-leucine-2-oxoglutarate transaminase activity"/>
    <property type="evidence" value="ECO:0007669"/>
    <property type="project" value="RHEA"/>
</dbReference>
<comment type="pathway">
    <text evidence="4">Amino-acid biosynthesis; L-valine biosynthesis; L-valine from pyruvate: step 4/4.</text>
</comment>
<evidence type="ECO:0000256" key="16">
    <source>
        <dbReference type="ARBA" id="ARBA00054027"/>
    </source>
</evidence>
<keyword evidence="9" id="KW-0289">Folate biosynthesis</keyword>
<dbReference type="PANTHER" id="PTHR42743:SF11">
    <property type="entry name" value="AMINODEOXYCHORISMATE LYASE"/>
    <property type="match status" value="1"/>
</dbReference>
<dbReference type="GO" id="GO:0052655">
    <property type="term" value="F:L-valine-2-oxoglutarate transaminase activity"/>
    <property type="evidence" value="ECO:0007669"/>
    <property type="project" value="RHEA"/>
</dbReference>
<evidence type="ECO:0000256" key="10">
    <source>
        <dbReference type="ARBA" id="ARBA00035633"/>
    </source>
</evidence>
<comment type="function">
    <text evidence="16">Involved in the biosynthesis of p-aminobenzoate (PABA), a precursor of tetrahydrofolate. Converts 4-amino-4-deoxychorismate into 4-aminobenzoate (PABA) and pyruvate.</text>
</comment>
<comment type="catalytic activity">
    <reaction evidence="14">
        <text>L-leucine + 2-oxoglutarate = 4-methyl-2-oxopentanoate + L-glutamate</text>
        <dbReference type="Rhea" id="RHEA:18321"/>
        <dbReference type="ChEBI" id="CHEBI:16810"/>
        <dbReference type="ChEBI" id="CHEBI:17865"/>
        <dbReference type="ChEBI" id="CHEBI:29985"/>
        <dbReference type="ChEBI" id="CHEBI:57427"/>
        <dbReference type="EC" id="2.6.1.42"/>
    </reaction>
</comment>
<dbReference type="InterPro" id="IPR001544">
    <property type="entry name" value="Aminotrans_IV"/>
</dbReference>
<dbReference type="Gene3D" id="3.20.10.10">
    <property type="entry name" value="D-amino Acid Aminotransferase, subunit A, domain 2"/>
    <property type="match status" value="1"/>
</dbReference>
<accession>A0A4Z0W9Z1</accession>
<dbReference type="CDD" id="cd01558">
    <property type="entry name" value="D-AAT_like"/>
    <property type="match status" value="1"/>
</dbReference>
<evidence type="ECO:0000256" key="4">
    <source>
        <dbReference type="ARBA" id="ARBA00004931"/>
    </source>
</evidence>
<evidence type="ECO:0000256" key="14">
    <source>
        <dbReference type="ARBA" id="ARBA00049229"/>
    </source>
</evidence>
<comment type="catalytic activity">
    <reaction evidence="12">
        <text>L-valine + 2-oxoglutarate = 3-methyl-2-oxobutanoate + L-glutamate</text>
        <dbReference type="Rhea" id="RHEA:24813"/>
        <dbReference type="ChEBI" id="CHEBI:11851"/>
        <dbReference type="ChEBI" id="CHEBI:16810"/>
        <dbReference type="ChEBI" id="CHEBI:29985"/>
        <dbReference type="ChEBI" id="CHEBI:57762"/>
        <dbReference type="EC" id="2.6.1.42"/>
    </reaction>
</comment>
<evidence type="ECO:0000256" key="7">
    <source>
        <dbReference type="ARBA" id="ARBA00013053"/>
    </source>
</evidence>
<comment type="similarity">
    <text evidence="6 19">Belongs to the class-IV pyridoxal-phosphate-dependent aminotransferase family.</text>
</comment>
<dbReference type="SUPFAM" id="SSF56752">
    <property type="entry name" value="D-aminoacid aminotransferase-like PLP-dependent enzymes"/>
    <property type="match status" value="1"/>
</dbReference>
<dbReference type="NCBIfam" id="NF005209">
    <property type="entry name" value="PRK06680.1"/>
    <property type="match status" value="1"/>
</dbReference>
<organism evidence="21 22">
    <name type="scientific">Natronospirillum operosum</name>
    <dbReference type="NCBI Taxonomy" id="2759953"/>
    <lineage>
        <taxon>Bacteria</taxon>
        <taxon>Pseudomonadati</taxon>
        <taxon>Pseudomonadota</taxon>
        <taxon>Gammaproteobacteria</taxon>
        <taxon>Oceanospirillales</taxon>
        <taxon>Natronospirillaceae</taxon>
        <taxon>Natronospirillum</taxon>
    </lineage>
</organism>
<comment type="pathway">
    <text evidence="10">Cofactor biosynthesis; tetrahydrofolate biosynthesis; 4-aminobenzoate from chorismate: step 2/2.</text>
</comment>
<dbReference type="RefSeq" id="WP_135482578.1">
    <property type="nucleotide sequence ID" value="NZ_SRMF01000002.1"/>
</dbReference>
<dbReference type="InterPro" id="IPR036038">
    <property type="entry name" value="Aminotransferase-like"/>
</dbReference>
<evidence type="ECO:0000256" key="1">
    <source>
        <dbReference type="ARBA" id="ARBA00001933"/>
    </source>
</evidence>
<evidence type="ECO:0000256" key="6">
    <source>
        <dbReference type="ARBA" id="ARBA00009320"/>
    </source>
</evidence>
<evidence type="ECO:0000313" key="22">
    <source>
        <dbReference type="Proteomes" id="UP000297475"/>
    </source>
</evidence>
<evidence type="ECO:0000256" key="12">
    <source>
        <dbReference type="ARBA" id="ARBA00048212"/>
    </source>
</evidence>
<keyword evidence="8 20" id="KW-0663">Pyridoxal phosphate</keyword>
<dbReference type="EMBL" id="SRMF01000002">
    <property type="protein sequence ID" value="TGG94009.1"/>
    <property type="molecule type" value="Genomic_DNA"/>
</dbReference>
<evidence type="ECO:0000256" key="5">
    <source>
        <dbReference type="ARBA" id="ARBA00005072"/>
    </source>
</evidence>
<evidence type="ECO:0000256" key="20">
    <source>
        <dbReference type="RuleBase" id="RU004516"/>
    </source>
</evidence>
<evidence type="ECO:0000256" key="18">
    <source>
        <dbReference type="ARBA" id="ARBA00080135"/>
    </source>
</evidence>
<evidence type="ECO:0000256" key="13">
    <source>
        <dbReference type="ARBA" id="ARBA00048798"/>
    </source>
</evidence>
<dbReference type="FunFam" id="3.20.10.10:FF:000002">
    <property type="entry name" value="D-alanine aminotransferase"/>
    <property type="match status" value="1"/>
</dbReference>
<keyword evidence="22" id="KW-1185">Reference proteome</keyword>
<dbReference type="InterPro" id="IPR018300">
    <property type="entry name" value="Aminotrans_IV_CS"/>
</dbReference>
<evidence type="ECO:0000256" key="3">
    <source>
        <dbReference type="ARBA" id="ARBA00004824"/>
    </source>
</evidence>
<comment type="cofactor">
    <cofactor evidence="1 20">
        <name>pyridoxal 5'-phosphate</name>
        <dbReference type="ChEBI" id="CHEBI:597326"/>
    </cofactor>
</comment>
<evidence type="ECO:0000256" key="17">
    <source>
        <dbReference type="ARBA" id="ARBA00069174"/>
    </source>
</evidence>
<comment type="catalytic activity">
    <reaction evidence="13">
        <text>L-isoleucine + 2-oxoglutarate = (S)-3-methyl-2-oxopentanoate + L-glutamate</text>
        <dbReference type="Rhea" id="RHEA:24801"/>
        <dbReference type="ChEBI" id="CHEBI:16810"/>
        <dbReference type="ChEBI" id="CHEBI:29985"/>
        <dbReference type="ChEBI" id="CHEBI:35146"/>
        <dbReference type="ChEBI" id="CHEBI:58045"/>
        <dbReference type="EC" id="2.6.1.42"/>
    </reaction>
</comment>
<protein>
    <recommendedName>
        <fullName evidence="17">Aminodeoxychorismate lyase</fullName>
        <ecNumber evidence="7">2.6.1.42</ecNumber>
        <ecNumber evidence="11">4.1.3.38</ecNumber>
    </recommendedName>
    <alternativeName>
        <fullName evidence="18">4-amino-4-deoxychorismate lyase</fullName>
    </alternativeName>
</protein>
<dbReference type="GO" id="GO:0008652">
    <property type="term" value="P:amino acid biosynthetic process"/>
    <property type="evidence" value="ECO:0007669"/>
    <property type="project" value="UniProtKB-ARBA"/>
</dbReference>
<evidence type="ECO:0000256" key="15">
    <source>
        <dbReference type="ARBA" id="ARBA00049529"/>
    </source>
</evidence>
<evidence type="ECO:0000256" key="2">
    <source>
        <dbReference type="ARBA" id="ARBA00003109"/>
    </source>
</evidence>
<dbReference type="GO" id="GO:0046656">
    <property type="term" value="P:folic acid biosynthetic process"/>
    <property type="evidence" value="ECO:0007669"/>
    <property type="project" value="UniProtKB-KW"/>
</dbReference>
<dbReference type="AlphaFoldDB" id="A0A4Z0W9Z1"/>